<dbReference type="AlphaFoldDB" id="A0A0H1B5Y5"/>
<reference evidence="3" key="1">
    <citation type="journal article" date="2015" name="PLoS Genet.">
        <title>The dynamic genome and transcriptome of the human fungal pathogen Blastomyces and close relative Emmonsia.</title>
        <authorList>
            <person name="Munoz J.F."/>
            <person name="Gauthier G.M."/>
            <person name="Desjardins C.A."/>
            <person name="Gallo J.E."/>
            <person name="Holder J."/>
            <person name="Sullivan T.D."/>
            <person name="Marty A.J."/>
            <person name="Carmen J.C."/>
            <person name="Chen Z."/>
            <person name="Ding L."/>
            <person name="Gujja S."/>
            <person name="Magrini V."/>
            <person name="Misas E."/>
            <person name="Mitreva M."/>
            <person name="Priest M."/>
            <person name="Saif S."/>
            <person name="Whiston E.A."/>
            <person name="Young S."/>
            <person name="Zeng Q."/>
            <person name="Goldman W.E."/>
            <person name="Mardis E.R."/>
            <person name="Taylor J.W."/>
            <person name="McEwen J.G."/>
            <person name="Clay O.K."/>
            <person name="Klein B.S."/>
            <person name="Cuomo C.A."/>
        </authorList>
    </citation>
    <scope>NUCLEOTIDE SEQUENCE [LARGE SCALE GENOMIC DNA]</scope>
    <source>
        <strain evidence="3">UAMH 139</strain>
    </source>
</reference>
<dbReference type="STRING" id="2060906.A0A0H1B5Y5"/>
<accession>A0A0H1B5Y5</accession>
<organism evidence="2 3">
    <name type="scientific">Blastomyces silverae</name>
    <dbReference type="NCBI Taxonomy" id="2060906"/>
    <lineage>
        <taxon>Eukaryota</taxon>
        <taxon>Fungi</taxon>
        <taxon>Dikarya</taxon>
        <taxon>Ascomycota</taxon>
        <taxon>Pezizomycotina</taxon>
        <taxon>Eurotiomycetes</taxon>
        <taxon>Eurotiomycetidae</taxon>
        <taxon>Onygenales</taxon>
        <taxon>Ajellomycetaceae</taxon>
        <taxon>Blastomyces</taxon>
    </lineage>
</organism>
<feature type="region of interest" description="Disordered" evidence="1">
    <location>
        <begin position="402"/>
        <end position="431"/>
    </location>
</feature>
<feature type="region of interest" description="Disordered" evidence="1">
    <location>
        <begin position="187"/>
        <end position="232"/>
    </location>
</feature>
<feature type="compositionally biased region" description="Basic and acidic residues" evidence="1">
    <location>
        <begin position="30"/>
        <end position="46"/>
    </location>
</feature>
<name>A0A0H1B5Y5_9EURO</name>
<proteinExistence type="predicted"/>
<evidence type="ECO:0000313" key="3">
    <source>
        <dbReference type="Proteomes" id="UP000053573"/>
    </source>
</evidence>
<comment type="caution">
    <text evidence="2">The sequence shown here is derived from an EMBL/GenBank/DDBJ whole genome shotgun (WGS) entry which is preliminary data.</text>
</comment>
<dbReference type="EMBL" id="LDEV01002963">
    <property type="protein sequence ID" value="KLJ06829.1"/>
    <property type="molecule type" value="Genomic_DNA"/>
</dbReference>
<feature type="region of interest" description="Disordered" evidence="1">
    <location>
        <begin position="11"/>
        <end position="46"/>
    </location>
</feature>
<gene>
    <name evidence="2" type="ORF">EMPG_17681</name>
</gene>
<sequence length="557" mass="61893">MAANVCCAHKEIPATRRVNPPQPPPVPQDGDEHPEAMMMKQDGRETQLEGRVLQSTTPRPLTSQPNPIPPFQLVQCVVIRGMQEPLEIKQRDYHTGRFIHFPLVQMEARQVAEAYLMKQNGKRIEPAGCVAMVSTKNPISMVKVTIEEKMVWKEITRLLGEYFKEGRGDVNVEVTTYFHLVDLSSRPSHTSAEYPRSCGFDTTGGFPQTLRPKRPLEVKNGPDPSSSPQRPAKCPRILEAAADGERSATTAAQNQRSIEPDSWRIEREIITRWRCQERNCHNYKDCCWVALDNSHIRLRITEIESWIHDIERGDATAMNPSRELTKRLLSRGEKEEGKTMPATLSTPVLQAPHTPAVIALPPAAAAAATASAGSNTATSSDIFNVMMTKYMEAIGALSTNDNQQSNFSSSNLYNPASPPNASSSSSAPTSILSTPITPIPESEFGAYADLFIDEFFAWVIPQRPRRSEALLAAKQILQNEGYELDIIPRIPHEQVVRLDIGMGIFCIIRDGLRNPDWHARLKHIKSALKNTGKKSSTARETASSPSHPPVPAVHERL</sequence>
<keyword evidence="3" id="KW-1185">Reference proteome</keyword>
<dbReference type="OrthoDB" id="4190245at2759"/>
<evidence type="ECO:0000313" key="2">
    <source>
        <dbReference type="EMBL" id="KLJ06829.1"/>
    </source>
</evidence>
<dbReference type="Proteomes" id="UP000053573">
    <property type="component" value="Unassembled WGS sequence"/>
</dbReference>
<feature type="region of interest" description="Disordered" evidence="1">
    <location>
        <begin position="528"/>
        <end position="557"/>
    </location>
</feature>
<evidence type="ECO:0000256" key="1">
    <source>
        <dbReference type="SAM" id="MobiDB-lite"/>
    </source>
</evidence>
<protein>
    <submittedName>
        <fullName evidence="2">Uncharacterized protein</fullName>
    </submittedName>
</protein>